<evidence type="ECO:0000313" key="2">
    <source>
        <dbReference type="EMBL" id="SEF03197.1"/>
    </source>
</evidence>
<dbReference type="OrthoDB" id="5406089at2"/>
<dbReference type="AlphaFoldDB" id="A0A0J6J5U1"/>
<proteinExistence type="predicted"/>
<feature type="transmembrane region" description="Helical" evidence="1">
    <location>
        <begin position="27"/>
        <end position="49"/>
    </location>
</feature>
<keyword evidence="3" id="KW-1185">Reference proteome</keyword>
<keyword evidence="1" id="KW-0472">Membrane</keyword>
<dbReference type="Pfam" id="PF14316">
    <property type="entry name" value="DUF4381"/>
    <property type="match status" value="1"/>
</dbReference>
<dbReference type="Proteomes" id="UP000183613">
    <property type="component" value="Unassembled WGS sequence"/>
</dbReference>
<comment type="caution">
    <text evidence="2">The sequence shown here is derived from an EMBL/GenBank/DDBJ whole genome shotgun (WGS) entry which is preliminary data.</text>
</comment>
<evidence type="ECO:0000256" key="1">
    <source>
        <dbReference type="SAM" id="Phobius"/>
    </source>
</evidence>
<evidence type="ECO:0000313" key="3">
    <source>
        <dbReference type="Proteomes" id="UP000183613"/>
    </source>
</evidence>
<keyword evidence="1" id="KW-1133">Transmembrane helix</keyword>
<dbReference type="EMBL" id="FNUD01000002">
    <property type="protein sequence ID" value="SEF03197.1"/>
    <property type="molecule type" value="Genomic_DNA"/>
</dbReference>
<keyword evidence="1" id="KW-0812">Transmembrane</keyword>
<organism evidence="2 3">
    <name type="scientific">Pseudomonas deceptionensis</name>
    <dbReference type="NCBI Taxonomy" id="882211"/>
    <lineage>
        <taxon>Bacteria</taxon>
        <taxon>Pseudomonadati</taxon>
        <taxon>Pseudomonadota</taxon>
        <taxon>Gammaproteobacteria</taxon>
        <taxon>Pseudomonadales</taxon>
        <taxon>Pseudomonadaceae</taxon>
        <taxon>Pseudomonas</taxon>
    </lineage>
</organism>
<gene>
    <name evidence="2" type="ORF">SAMN04489800_3776</name>
</gene>
<accession>A0A0J6J5U1</accession>
<name>A0A0J6J5U1_PSEDM</name>
<dbReference type="RefSeq" id="WP_048360954.1">
    <property type="nucleotide sequence ID" value="NZ_FNUD01000002.1"/>
</dbReference>
<dbReference type="InterPro" id="IPR025489">
    <property type="entry name" value="DUF4381"/>
</dbReference>
<protein>
    <recommendedName>
        <fullName evidence="4">DUF4381 domain-containing protein</fullName>
    </recommendedName>
</protein>
<reference evidence="2" key="1">
    <citation type="submission" date="2016-10" db="EMBL/GenBank/DDBJ databases">
        <authorList>
            <person name="Varghese N."/>
            <person name="Submissions S."/>
        </authorList>
    </citation>
    <scope>NUCLEOTIDE SEQUENCE [LARGE SCALE GENOMIC DNA]</scope>
    <source>
        <strain evidence="2">LMG 25555</strain>
    </source>
</reference>
<sequence>MSTPIPSIDQLQNLALPAPVSYMPQTWGWWALLGVVLAGLAVWAARTYWLWRRNRYRREALQRLAQLRAANDPIATLRELPTLLKRVALSMPAPQAVGPLQGAAWQGFLRSHSPQPLPDDFSEQLAFLAYAPDDQLLALPDTQRQYLFETCTRWVEQHHVAV</sequence>
<evidence type="ECO:0008006" key="4">
    <source>
        <dbReference type="Google" id="ProtNLM"/>
    </source>
</evidence>
<dbReference type="PATRIC" id="fig|882211.3.peg.3288"/>